<evidence type="ECO:0000313" key="8">
    <source>
        <dbReference type="EMBL" id="KAL0481454.1"/>
    </source>
</evidence>
<evidence type="ECO:0000256" key="3">
    <source>
        <dbReference type="ARBA" id="ARBA00022483"/>
    </source>
</evidence>
<comment type="similarity">
    <text evidence="1 4">Belongs to the SEC5 family.</text>
</comment>
<feature type="coiled-coil region" evidence="5">
    <location>
        <begin position="54"/>
        <end position="81"/>
    </location>
</feature>
<evidence type="ECO:0000259" key="7">
    <source>
        <dbReference type="Pfam" id="PF15469"/>
    </source>
</evidence>
<dbReference type="GO" id="GO:0000145">
    <property type="term" value="C:exocyst"/>
    <property type="evidence" value="ECO:0007669"/>
    <property type="project" value="UniProtKB-UniRule"/>
</dbReference>
<dbReference type="AlphaFoldDB" id="A0AAW2YXT2"/>
<comment type="caution">
    <text evidence="8">The sequence shown here is derived from an EMBL/GenBank/DDBJ whole genome shotgun (WGS) entry which is preliminary data.</text>
</comment>
<evidence type="ECO:0000256" key="2">
    <source>
        <dbReference type="ARBA" id="ARBA00022448"/>
    </source>
</evidence>
<feature type="domain" description="Exocyst complex component EXOC2/Sec5 N-terminal" evidence="7">
    <location>
        <begin position="82"/>
        <end position="334"/>
    </location>
</feature>
<keyword evidence="4" id="KW-0653">Protein transport</keyword>
<gene>
    <name evidence="8" type="ORF">AKO1_011218</name>
</gene>
<reference evidence="8 9" key="1">
    <citation type="submission" date="2024-03" db="EMBL/GenBank/DDBJ databases">
        <title>The Acrasis kona genome and developmental transcriptomes reveal deep origins of eukaryotic multicellular pathways.</title>
        <authorList>
            <person name="Sheikh S."/>
            <person name="Fu C.-J."/>
            <person name="Brown M.W."/>
            <person name="Baldauf S.L."/>
        </authorList>
    </citation>
    <scope>NUCLEOTIDE SEQUENCE [LARGE SCALE GENOMIC DNA]</scope>
    <source>
        <strain evidence="8 9">ATCC MYA-3509</strain>
    </source>
</reference>
<dbReference type="PANTHER" id="PTHR13043">
    <property type="entry name" value="EXOCYST COMPLEX COMPONENT SEC5"/>
    <property type="match status" value="1"/>
</dbReference>
<dbReference type="Proteomes" id="UP001431209">
    <property type="component" value="Unassembled WGS sequence"/>
</dbReference>
<evidence type="ECO:0000256" key="4">
    <source>
        <dbReference type="RuleBase" id="RU365069"/>
    </source>
</evidence>
<organism evidence="8 9">
    <name type="scientific">Acrasis kona</name>
    <dbReference type="NCBI Taxonomy" id="1008807"/>
    <lineage>
        <taxon>Eukaryota</taxon>
        <taxon>Discoba</taxon>
        <taxon>Heterolobosea</taxon>
        <taxon>Tetramitia</taxon>
        <taxon>Eutetramitia</taxon>
        <taxon>Acrasidae</taxon>
        <taxon>Acrasis</taxon>
    </lineage>
</organism>
<keyword evidence="9" id="KW-1185">Reference proteome</keyword>
<sequence>MPRSPKSDDEDDDSSLSEDSDEEQENEEKESSSSSDSDVDIDDSPERWKNAAKIEKLLEERKALNHNKESEEANNKREQEVEDPLGLINGITKNNIKQKKGLNPVESDFNAALYLASFHANAKHEVFLGRARKNVSDKQYQQKKDSKSFFKRNVGKFVSTKDTLEDIFLSEDSLPQARWVAGIDVSYRDLQRMSQILFTPMIATSKKGKELQNMSTLIEKLRFVLNIPQDISEGIEREEYKRVVNEYRKAKILMADSKQYLFITMFKKIKDQIRSVVDKLFHMLKLDLPYEEKQRIVGYLAELDPPEDPSWFFLKNQCACVNRLLTECLDSTETIQHHYYPSYQRAADAADSLFNNEVYMYDDEEDGKAVDSTRH</sequence>
<dbReference type="InterPro" id="IPR016159">
    <property type="entry name" value="Cullin_repeat-like_dom_sf"/>
</dbReference>
<evidence type="ECO:0000256" key="1">
    <source>
        <dbReference type="ARBA" id="ARBA00010578"/>
    </source>
</evidence>
<dbReference type="GO" id="GO:0006887">
    <property type="term" value="P:exocytosis"/>
    <property type="evidence" value="ECO:0007669"/>
    <property type="project" value="UniProtKB-KW"/>
</dbReference>
<feature type="compositionally biased region" description="Basic and acidic residues" evidence="6">
    <location>
        <begin position="44"/>
        <end position="53"/>
    </location>
</feature>
<dbReference type="PANTHER" id="PTHR13043:SF1">
    <property type="entry name" value="EXOCYST COMPLEX COMPONENT 2"/>
    <property type="match status" value="1"/>
</dbReference>
<feature type="compositionally biased region" description="Acidic residues" evidence="6">
    <location>
        <begin position="8"/>
        <end position="28"/>
    </location>
</feature>
<evidence type="ECO:0000313" key="9">
    <source>
        <dbReference type="Proteomes" id="UP001431209"/>
    </source>
</evidence>
<dbReference type="InterPro" id="IPR029175">
    <property type="entry name" value="EXOC2/Sec5"/>
</dbReference>
<dbReference type="GO" id="GO:0015031">
    <property type="term" value="P:protein transport"/>
    <property type="evidence" value="ECO:0007669"/>
    <property type="project" value="UniProtKB-KW"/>
</dbReference>
<feature type="region of interest" description="Disordered" evidence="6">
    <location>
        <begin position="1"/>
        <end position="53"/>
    </location>
</feature>
<keyword evidence="3 4" id="KW-0268">Exocytosis</keyword>
<protein>
    <recommendedName>
        <fullName evidence="4">Exocyst complex component</fullName>
    </recommendedName>
</protein>
<evidence type="ECO:0000256" key="6">
    <source>
        <dbReference type="SAM" id="MobiDB-lite"/>
    </source>
</evidence>
<dbReference type="SUPFAM" id="SSF74788">
    <property type="entry name" value="Cullin repeat-like"/>
    <property type="match status" value="1"/>
</dbReference>
<dbReference type="GO" id="GO:0006893">
    <property type="term" value="P:Golgi to plasma membrane transport"/>
    <property type="evidence" value="ECO:0007669"/>
    <property type="project" value="UniProtKB-UniRule"/>
</dbReference>
<proteinExistence type="inferred from homology"/>
<keyword evidence="2 4" id="KW-0813">Transport</keyword>
<dbReference type="Pfam" id="PF15469">
    <property type="entry name" value="Sec5"/>
    <property type="match status" value="1"/>
</dbReference>
<dbReference type="InterPro" id="IPR039481">
    <property type="entry name" value="EXOC2/Sec5_N_dom"/>
</dbReference>
<keyword evidence="5" id="KW-0175">Coiled coil</keyword>
<evidence type="ECO:0000256" key="5">
    <source>
        <dbReference type="SAM" id="Coils"/>
    </source>
</evidence>
<accession>A0AAW2YXT2</accession>
<comment type="function">
    <text evidence="4">Component of the exocyst complex involved in the docking of exocytic vesicles with fusion sites on the plasma membrane.</text>
</comment>
<dbReference type="EMBL" id="JAOPGA020000768">
    <property type="protein sequence ID" value="KAL0481454.1"/>
    <property type="molecule type" value="Genomic_DNA"/>
</dbReference>
<comment type="subunit">
    <text evidence="4">Component of the exocyst complex.</text>
</comment>
<name>A0AAW2YXT2_9EUKA</name>